<keyword evidence="7" id="KW-0963">Cytoplasm</keyword>
<feature type="region of interest" description="Interaction with histone H4 N-terminus" evidence="9">
    <location>
        <begin position="43"/>
        <end position="45"/>
    </location>
</feature>
<evidence type="ECO:0000256" key="2">
    <source>
        <dbReference type="ARBA" id="ARBA00013184"/>
    </source>
</evidence>
<dbReference type="OrthoDB" id="10253098at2759"/>
<dbReference type="PIRSF" id="PIRSF038084">
    <property type="entry name" value="HAT-B_cat"/>
    <property type="match status" value="1"/>
</dbReference>
<dbReference type="GO" id="GO:0005634">
    <property type="term" value="C:nucleus"/>
    <property type="evidence" value="ECO:0007669"/>
    <property type="project" value="UniProtKB-SubCell"/>
</dbReference>
<reference evidence="15" key="3">
    <citation type="submission" date="2025-04" db="UniProtKB">
        <authorList>
            <consortium name="RefSeq"/>
        </authorList>
    </citation>
    <scope>IDENTIFICATION</scope>
    <source>
        <strain evidence="15">CBS 781.70</strain>
    </source>
</reference>
<evidence type="ECO:0000256" key="11">
    <source>
        <dbReference type="SAM" id="MobiDB-lite"/>
    </source>
</evidence>
<feature type="domain" description="Histone acetyl transferase HAT1 N-terminal" evidence="12">
    <location>
        <begin position="4"/>
        <end position="163"/>
    </location>
</feature>
<feature type="compositionally biased region" description="Basic and acidic residues" evidence="11">
    <location>
        <begin position="509"/>
        <end position="519"/>
    </location>
</feature>
<dbReference type="EC" id="2.3.1.48" evidence="2 7"/>
<feature type="site" description="Interaction with histone H4 N-terminus" evidence="10">
    <location>
        <position position="180"/>
    </location>
</feature>
<evidence type="ECO:0000313" key="14">
    <source>
        <dbReference type="Proteomes" id="UP000504638"/>
    </source>
</evidence>
<dbReference type="InterPro" id="IPR019467">
    <property type="entry name" value="Hat1_N"/>
</dbReference>
<reference evidence="15" key="2">
    <citation type="submission" date="2020-04" db="EMBL/GenBank/DDBJ databases">
        <authorList>
            <consortium name="NCBI Genome Project"/>
        </authorList>
    </citation>
    <scope>NUCLEOTIDE SEQUENCE</scope>
    <source>
        <strain evidence="15">CBS 781.70</strain>
    </source>
</reference>
<dbReference type="Proteomes" id="UP000504638">
    <property type="component" value="Unplaced"/>
</dbReference>
<dbReference type="SUPFAM" id="SSF55729">
    <property type="entry name" value="Acyl-CoA N-acyltransferases (Nat)"/>
    <property type="match status" value="2"/>
</dbReference>
<feature type="compositionally biased region" description="Acidic residues" evidence="11">
    <location>
        <begin position="495"/>
        <end position="504"/>
    </location>
</feature>
<feature type="active site" description="Proton donor/acceptor" evidence="8">
    <location>
        <position position="306"/>
    </location>
</feature>
<evidence type="ECO:0000313" key="15">
    <source>
        <dbReference type="RefSeq" id="XP_033530455.1"/>
    </source>
</evidence>
<dbReference type="InterPro" id="IPR016181">
    <property type="entry name" value="Acyl_CoA_acyltransferase"/>
</dbReference>
<gene>
    <name evidence="13 15" type="ORF">P152DRAFT_204876</name>
</gene>
<dbReference type="Pfam" id="PF10394">
    <property type="entry name" value="Hat1_N"/>
    <property type="match status" value="1"/>
</dbReference>
<comment type="similarity">
    <text evidence="1 7">Belongs to the HAT1 family.</text>
</comment>
<evidence type="ECO:0000256" key="4">
    <source>
        <dbReference type="ARBA" id="ARBA00022679"/>
    </source>
</evidence>
<evidence type="ECO:0000256" key="8">
    <source>
        <dbReference type="PIRSR" id="PIRSR038084-1"/>
    </source>
</evidence>
<dbReference type="Gene3D" id="3.40.630.30">
    <property type="match status" value="1"/>
</dbReference>
<name>A0A6G1FSS5_9PEZI</name>
<evidence type="ECO:0000256" key="10">
    <source>
        <dbReference type="PIRSR" id="PIRSR038084-3"/>
    </source>
</evidence>
<dbReference type="GO" id="GO:0005737">
    <property type="term" value="C:cytoplasm"/>
    <property type="evidence" value="ECO:0007669"/>
    <property type="project" value="UniProtKB-SubCell"/>
</dbReference>
<evidence type="ECO:0000256" key="5">
    <source>
        <dbReference type="ARBA" id="ARBA00023315"/>
    </source>
</evidence>
<dbReference type="AlphaFoldDB" id="A0A6G1FSS5"/>
<dbReference type="Pfam" id="PF21184">
    <property type="entry name" value="HAT1_C_fung"/>
    <property type="match status" value="1"/>
</dbReference>
<evidence type="ECO:0000313" key="13">
    <source>
        <dbReference type="EMBL" id="KAF1808824.1"/>
    </source>
</evidence>
<feature type="region of interest" description="Disordered" evidence="11">
    <location>
        <begin position="468"/>
        <end position="519"/>
    </location>
</feature>
<organism evidence="13">
    <name type="scientific">Eremomyces bilateralis CBS 781.70</name>
    <dbReference type="NCBI Taxonomy" id="1392243"/>
    <lineage>
        <taxon>Eukaryota</taxon>
        <taxon>Fungi</taxon>
        <taxon>Dikarya</taxon>
        <taxon>Ascomycota</taxon>
        <taxon>Pezizomycotina</taxon>
        <taxon>Dothideomycetes</taxon>
        <taxon>Dothideomycetes incertae sedis</taxon>
        <taxon>Eremomycetales</taxon>
        <taxon>Eremomycetaceae</taxon>
        <taxon>Eremomyces</taxon>
    </lineage>
</organism>
<dbReference type="PANTHER" id="PTHR12046">
    <property type="entry name" value="HISTONE ACETYLTRANSFERASE TYPE B CATALYTIC SUBUNIT"/>
    <property type="match status" value="1"/>
</dbReference>
<evidence type="ECO:0000256" key="6">
    <source>
        <dbReference type="ARBA" id="ARBA00048017"/>
    </source>
</evidence>
<dbReference type="GO" id="GO:0031509">
    <property type="term" value="P:subtelomeric heterochromatin formation"/>
    <property type="evidence" value="ECO:0007669"/>
    <property type="project" value="InterPro"/>
</dbReference>
<dbReference type="InterPro" id="IPR017380">
    <property type="entry name" value="Hist_AcTrfase_B-typ_cat-su"/>
</dbReference>
<dbReference type="Gene3D" id="3.90.360.10">
    <property type="entry name" value="Histone acetyl transferase 1 (HAT1), N-terminal domain"/>
    <property type="match status" value="1"/>
</dbReference>
<dbReference type="InterPro" id="IPR037113">
    <property type="entry name" value="Hat1_N_sf"/>
</dbReference>
<evidence type="ECO:0000256" key="7">
    <source>
        <dbReference type="PIRNR" id="PIRNR038084"/>
    </source>
</evidence>
<accession>A0A6G1FSS5</accession>
<evidence type="ECO:0000259" key="12">
    <source>
        <dbReference type="Pfam" id="PF10394"/>
    </source>
</evidence>
<evidence type="ECO:0000256" key="9">
    <source>
        <dbReference type="PIRSR" id="PIRSR038084-2"/>
    </source>
</evidence>
<protein>
    <recommendedName>
        <fullName evidence="3 7">Histone acetyltransferase type B catalytic subunit</fullName>
        <ecNumber evidence="2 7">2.3.1.48</ecNumber>
    </recommendedName>
</protein>
<dbReference type="GeneID" id="54414935"/>
<keyword evidence="7" id="KW-0539">Nucleus</keyword>
<evidence type="ECO:0000256" key="1">
    <source>
        <dbReference type="ARBA" id="ARBA00010543"/>
    </source>
</evidence>
<keyword evidence="4 7" id="KW-0808">Transferase</keyword>
<comment type="function">
    <text evidence="7">Catalytic component of the histone acetylase B (HAT-B) complex. Has intrinsic substrate specificity that modifies lysine in recognition sequence GXGKXG. Involved in DNA double-strand break repair.</text>
</comment>
<comment type="subcellular location">
    <subcellularLocation>
        <location evidence="7">Cytoplasm</location>
    </subcellularLocation>
    <subcellularLocation>
        <location evidence="7">Nucleus</location>
    </subcellularLocation>
</comment>
<keyword evidence="5 7" id="KW-0012">Acyltransferase</keyword>
<dbReference type="EMBL" id="ML975178">
    <property type="protein sequence ID" value="KAF1808824.1"/>
    <property type="molecule type" value="Genomic_DNA"/>
</dbReference>
<proteinExistence type="inferred from homology"/>
<keyword evidence="14" id="KW-1185">Reference proteome</keyword>
<comment type="catalytic activity">
    <reaction evidence="6 7">
        <text>L-lysyl-[protein] + acetyl-CoA = N(6)-acetyl-L-lysyl-[protein] + CoA + H(+)</text>
        <dbReference type="Rhea" id="RHEA:45948"/>
        <dbReference type="Rhea" id="RHEA-COMP:9752"/>
        <dbReference type="Rhea" id="RHEA-COMP:10731"/>
        <dbReference type="ChEBI" id="CHEBI:15378"/>
        <dbReference type="ChEBI" id="CHEBI:29969"/>
        <dbReference type="ChEBI" id="CHEBI:57287"/>
        <dbReference type="ChEBI" id="CHEBI:57288"/>
        <dbReference type="ChEBI" id="CHEBI:61930"/>
        <dbReference type="EC" id="2.3.1.48"/>
    </reaction>
</comment>
<evidence type="ECO:0000256" key="3">
    <source>
        <dbReference type="ARBA" id="ARBA00021268"/>
    </source>
</evidence>
<reference evidence="13 15" key="1">
    <citation type="submission" date="2020-01" db="EMBL/GenBank/DDBJ databases">
        <authorList>
            <consortium name="DOE Joint Genome Institute"/>
            <person name="Haridas S."/>
            <person name="Albert R."/>
            <person name="Binder M."/>
            <person name="Bloem J."/>
            <person name="Labutti K."/>
            <person name="Salamov A."/>
            <person name="Andreopoulos B."/>
            <person name="Baker S.E."/>
            <person name="Barry K."/>
            <person name="Bills G."/>
            <person name="Bluhm B.H."/>
            <person name="Cannon C."/>
            <person name="Castanera R."/>
            <person name="Culley D.E."/>
            <person name="Daum C."/>
            <person name="Ezra D."/>
            <person name="Gonzalez J.B."/>
            <person name="Henrissat B."/>
            <person name="Kuo A."/>
            <person name="Liang C."/>
            <person name="Lipzen A."/>
            <person name="Lutzoni F."/>
            <person name="Magnuson J."/>
            <person name="Mondo S."/>
            <person name="Nolan M."/>
            <person name="Ohm R."/>
            <person name="Pangilinan J."/>
            <person name="Park H.-J."/>
            <person name="Ramirez L."/>
            <person name="Alfaro M."/>
            <person name="Sun H."/>
            <person name="Tritt A."/>
            <person name="Yoshinaga Y."/>
            <person name="Zwiers L.-H."/>
            <person name="Turgeon B.G."/>
            <person name="Goodwin S.B."/>
            <person name="Spatafora J.W."/>
            <person name="Crous P.W."/>
            <person name="Grigoriev I.V."/>
        </authorList>
    </citation>
    <scope>NUCLEOTIDE SEQUENCE</scope>
    <source>
        <strain evidence="13 15">CBS 781.70</strain>
    </source>
</reference>
<comment type="subunit">
    <text evidence="7">Component of the HAT-B complex composed of at least HAT1 and HAT2. The HAT-B complex binds to histone H4 tail.</text>
</comment>
<sequence length="519" mass="58897">MAEWLSEANSVVHLALAQDNPQGKLTTISGPFPPSMTYAIFGEEEQIFGYKDLRITVNFRAHDMRPVIDIGYSAQFTPIGDVKPVDLKAALANFFPASALDKAADQEIETAHTEAQWTPPGDMVAEYQQDGRKFQIWRASFLEHPEAKRIFHNMQVLVHLFIEGGTTDLLDEPDDSLGRWKIYFLYEVRPSPKFRIPYIFNGFCTTHQFWTFPHKEALIALGIPGSIPVPGTSAPPESIAAPFRPPIDETTGFYKQSSGLDSPSRLRISQLIILPPFQRKGHGHRLYSTIFAEMHASKWTYELAVEDPSEEFDWLRDLHDYAFLLQYPEFAALSLPTTIPAAKFKPEAPIPLNDIVPQDVLKNLRLKSRIAKRQFHRIVEMHLLAQIPSLNRSRIRISKKAQTVNPDDRKYFYWCTYLKDRLYKRNSDVLIQLSDEERTRSLQAVVDAVQGEYEERFEVMRKRGIAVGSTTAQPAKGGAATEPTPRKSMKRPVVDDDEESDDEAGAGADRPRGKTPRID</sequence>
<dbReference type="GO" id="GO:0000781">
    <property type="term" value="C:chromosome, telomeric region"/>
    <property type="evidence" value="ECO:0007669"/>
    <property type="project" value="GOC"/>
</dbReference>
<dbReference type="GO" id="GO:0004402">
    <property type="term" value="F:histone acetyltransferase activity"/>
    <property type="evidence" value="ECO:0007669"/>
    <property type="project" value="UniProtKB-UniRule"/>
</dbReference>
<dbReference type="RefSeq" id="XP_033530455.1">
    <property type="nucleotide sequence ID" value="XM_033674365.1"/>
</dbReference>